<protein>
    <recommendedName>
        <fullName evidence="3">Integrase catalytic domain-containing protein</fullName>
    </recommendedName>
</protein>
<dbReference type="InterPro" id="IPR001584">
    <property type="entry name" value="Integrase_cat-core"/>
</dbReference>
<evidence type="ECO:0000259" key="3">
    <source>
        <dbReference type="PROSITE" id="PS50994"/>
    </source>
</evidence>
<feature type="domain" description="Integrase catalytic" evidence="3">
    <location>
        <begin position="232"/>
        <end position="429"/>
    </location>
</feature>
<gene>
    <name evidence="4" type="ORF">PCASD_09126</name>
</gene>
<dbReference type="GO" id="GO:0005634">
    <property type="term" value="C:nucleus"/>
    <property type="evidence" value="ECO:0007669"/>
    <property type="project" value="UniProtKB-ARBA"/>
</dbReference>
<dbReference type="InterPro" id="IPR058913">
    <property type="entry name" value="Integrase_dom_put"/>
</dbReference>
<proteinExistence type="predicted"/>
<dbReference type="PANTHER" id="PTHR46177:SF1">
    <property type="entry name" value="INTEGRASE CATALYTIC DOMAIN-CONTAINING PROTEIN"/>
    <property type="match status" value="1"/>
</dbReference>
<dbReference type="InterPro" id="IPR012337">
    <property type="entry name" value="RNaseH-like_sf"/>
</dbReference>
<accession>A0A2N5V4M3</accession>
<dbReference type="PANTHER" id="PTHR46177">
    <property type="entry name" value="INTEGRASE CATALYTIC DOMAIN-CONTAINING PROTEIN"/>
    <property type="match status" value="1"/>
</dbReference>
<feature type="compositionally biased region" description="Polar residues" evidence="2">
    <location>
        <begin position="14"/>
        <end position="31"/>
    </location>
</feature>
<dbReference type="Pfam" id="PF24764">
    <property type="entry name" value="rva_4"/>
    <property type="match status" value="1"/>
</dbReference>
<evidence type="ECO:0000256" key="1">
    <source>
        <dbReference type="ARBA" id="ARBA00022884"/>
    </source>
</evidence>
<name>A0A2N5V4M3_9BASI</name>
<evidence type="ECO:0000313" key="4">
    <source>
        <dbReference type="EMBL" id="PLW44925.1"/>
    </source>
</evidence>
<keyword evidence="1" id="KW-0694">RNA-binding</keyword>
<dbReference type="EMBL" id="PGCI01000053">
    <property type="protein sequence ID" value="PLW44925.1"/>
    <property type="molecule type" value="Genomic_DNA"/>
</dbReference>
<comment type="caution">
    <text evidence="4">The sequence shown here is derived from an EMBL/GenBank/DDBJ whole genome shotgun (WGS) entry which is preliminary data.</text>
</comment>
<dbReference type="AlphaFoldDB" id="A0A2N5V4M3"/>
<evidence type="ECO:0000256" key="2">
    <source>
        <dbReference type="SAM" id="MobiDB-lite"/>
    </source>
</evidence>
<reference evidence="4 5" key="1">
    <citation type="submission" date="2017-11" db="EMBL/GenBank/DDBJ databases">
        <title>De novo assembly and phasing of dikaryotic genomes from two isolates of Puccinia coronata f. sp. avenae, the causal agent of oat crown rust.</title>
        <authorList>
            <person name="Miller M.E."/>
            <person name="Zhang Y."/>
            <person name="Omidvar V."/>
            <person name="Sperschneider J."/>
            <person name="Schwessinger B."/>
            <person name="Raley C."/>
            <person name="Palmer J.M."/>
            <person name="Garnica D."/>
            <person name="Upadhyaya N."/>
            <person name="Rathjen J."/>
            <person name="Taylor J.M."/>
            <person name="Park R.F."/>
            <person name="Dodds P.N."/>
            <person name="Hirsch C.D."/>
            <person name="Kianian S.F."/>
            <person name="Figueroa M."/>
        </authorList>
    </citation>
    <scope>NUCLEOTIDE SEQUENCE [LARGE SCALE GENOMIC DNA]</scope>
    <source>
        <strain evidence="4">12SD80</strain>
    </source>
</reference>
<feature type="region of interest" description="Disordered" evidence="2">
    <location>
        <begin position="1"/>
        <end position="38"/>
    </location>
</feature>
<dbReference type="PROSITE" id="PS50994">
    <property type="entry name" value="INTEGRASE"/>
    <property type="match status" value="1"/>
</dbReference>
<evidence type="ECO:0000313" key="5">
    <source>
        <dbReference type="Proteomes" id="UP000235392"/>
    </source>
</evidence>
<sequence length="530" mass="60949">MMSDQTTTDREDSNSGSDDSSYHTNPNQPASENDEHNQVETIASKDVLRNIVEKLLSEGHKGPSIIKILLSQHNISISASTLTRKRKTWGLRQLERQQPVQVQLSPHIRASLLSSHSKGLNLQEIQARLAKETGIVVCLRTVKRYLSRLWVKLNVNDLAEGKVTLEQLYEAVHHIRNYLLHNNTGYRRMKTLLARNYNIRIPRQIVYDLLRDIDPEGMTARLRKTCKRRVFRTHGPNHVWAIDGHDKLKRFGITVYGFIDAWSRKILGLFVHITNNDPRHVGVYFLQLVSKIGGVPLKVTADYGTETCDVSMYQMSLSHQFGGITLEEATKRMHHTKSTRNQKIEALWSQMMTQHNRSIIDHIMTEIENGYYDPEDPIQKLLFLFLWIPAFQASADIWVDLNNNARKRRDNRISQPTGCSPDYSYSTPESFGTVDQLVPVDNQQVQKHLEEDYPDIGSMFTHTPPWFHSVASELMTHLSLHVDTITVGNVWEVFHRMIPYIQDHFCNFPPPSFDDIGTHVDENSSSHDSE</sequence>
<dbReference type="SUPFAM" id="SSF53098">
    <property type="entry name" value="Ribonuclease H-like"/>
    <property type="match status" value="1"/>
</dbReference>
<organism evidence="4 5">
    <name type="scientific">Puccinia coronata f. sp. avenae</name>
    <dbReference type="NCBI Taxonomy" id="200324"/>
    <lineage>
        <taxon>Eukaryota</taxon>
        <taxon>Fungi</taxon>
        <taxon>Dikarya</taxon>
        <taxon>Basidiomycota</taxon>
        <taxon>Pucciniomycotina</taxon>
        <taxon>Pucciniomycetes</taxon>
        <taxon>Pucciniales</taxon>
        <taxon>Pucciniaceae</taxon>
        <taxon>Puccinia</taxon>
    </lineage>
</organism>
<dbReference type="GO" id="GO:0003723">
    <property type="term" value="F:RNA binding"/>
    <property type="evidence" value="ECO:0007669"/>
    <property type="project" value="UniProtKB-KW"/>
</dbReference>
<dbReference type="GO" id="GO:0015074">
    <property type="term" value="P:DNA integration"/>
    <property type="evidence" value="ECO:0007669"/>
    <property type="project" value="InterPro"/>
</dbReference>
<dbReference type="Proteomes" id="UP000235392">
    <property type="component" value="Unassembled WGS sequence"/>
</dbReference>